<sequence length="392" mass="43355">MKKVSNLLHTLKPDILMVFVQIAFAAVNVMYKLAINDGMSMRVASAYRLAFASAFTVPVALVFDRKKRPKITWRVLLLAFLCGLFGGSLFSNLYLEAMALTSATFMLAMVNLIPGITFIFAISFGFEKLNLQAAEGRAKVIGTIIGISGAMLMTFFKGVEINIWSSNKINLLHPHLNQNGHVASHHTEFRNKLLGIPCAIVSCCFYSLWYITQAKMNAEYPSPHSSAALMSIMGAIQANIFTLCVERDWSQWKLGFNIRLLTVAYSGMVASGVVVVIIAWCIKKRGPLFVSVFNPLQLLLVDIAAYLMLEEKLYLGSVLGAVIIVCGLYTVLWGTAQELKKKSQLVPLGNTRGESENDRVGERYTSLLTLWIAIASSFTLAPAFRYCLCLSF</sequence>
<name>A0A445JBB0_GLYSO</name>
<feature type="transmembrane region" description="Helical" evidence="6">
    <location>
        <begin position="101"/>
        <end position="126"/>
    </location>
</feature>
<reference evidence="8 9" key="1">
    <citation type="submission" date="2018-09" db="EMBL/GenBank/DDBJ databases">
        <title>A high-quality reference genome of wild soybean provides a powerful tool to mine soybean genomes.</title>
        <authorList>
            <person name="Xie M."/>
            <person name="Chung C.Y.L."/>
            <person name="Li M.-W."/>
            <person name="Wong F.-L."/>
            <person name="Chan T.-F."/>
            <person name="Lam H.-M."/>
        </authorList>
    </citation>
    <scope>NUCLEOTIDE SEQUENCE [LARGE SCALE GENOMIC DNA]</scope>
    <source>
        <strain evidence="9">cv. W05</strain>
        <tissue evidence="8">Hypocotyl of etiolated seedlings</tissue>
    </source>
</reference>
<evidence type="ECO:0000313" key="8">
    <source>
        <dbReference type="EMBL" id="RZB95774.1"/>
    </source>
</evidence>
<evidence type="ECO:0000256" key="4">
    <source>
        <dbReference type="ARBA" id="ARBA00022989"/>
    </source>
</evidence>
<dbReference type="PANTHER" id="PTHR31218">
    <property type="entry name" value="WAT1-RELATED PROTEIN"/>
    <property type="match status" value="1"/>
</dbReference>
<dbReference type="Proteomes" id="UP000289340">
    <property type="component" value="Chromosome 8"/>
</dbReference>
<dbReference type="GO" id="GO:0022857">
    <property type="term" value="F:transmembrane transporter activity"/>
    <property type="evidence" value="ECO:0007669"/>
    <property type="project" value="InterPro"/>
</dbReference>
<feature type="transmembrane region" description="Helical" evidence="6">
    <location>
        <begin position="46"/>
        <end position="63"/>
    </location>
</feature>
<protein>
    <recommendedName>
        <fullName evidence="6">WAT1-related protein</fullName>
    </recommendedName>
</protein>
<accession>A0A445JBB0</accession>
<feature type="transmembrane region" description="Helical" evidence="6">
    <location>
        <begin position="224"/>
        <end position="243"/>
    </location>
</feature>
<feature type="domain" description="EamA" evidence="7">
    <location>
        <begin position="14"/>
        <end position="154"/>
    </location>
</feature>
<gene>
    <name evidence="8" type="ORF">D0Y65_019897</name>
</gene>
<dbReference type="AlphaFoldDB" id="A0A445JBB0"/>
<feature type="transmembrane region" description="Helical" evidence="6">
    <location>
        <begin position="193"/>
        <end position="212"/>
    </location>
</feature>
<dbReference type="SUPFAM" id="SSF103481">
    <property type="entry name" value="Multidrug resistance efflux transporter EmrE"/>
    <property type="match status" value="2"/>
</dbReference>
<feature type="transmembrane region" description="Helical" evidence="6">
    <location>
        <begin position="313"/>
        <end position="334"/>
    </location>
</feature>
<dbReference type="EMBL" id="QZWG01000008">
    <property type="protein sequence ID" value="RZB95774.1"/>
    <property type="molecule type" value="Genomic_DNA"/>
</dbReference>
<keyword evidence="3 6" id="KW-0812">Transmembrane</keyword>
<feature type="transmembrane region" description="Helical" evidence="6">
    <location>
        <begin position="138"/>
        <end position="156"/>
    </location>
</feature>
<dbReference type="InterPro" id="IPR037185">
    <property type="entry name" value="EmrE-like"/>
</dbReference>
<evidence type="ECO:0000256" key="3">
    <source>
        <dbReference type="ARBA" id="ARBA00022692"/>
    </source>
</evidence>
<dbReference type="InterPro" id="IPR000620">
    <property type="entry name" value="EamA_dom"/>
</dbReference>
<feature type="transmembrane region" description="Helical" evidence="6">
    <location>
        <begin position="364"/>
        <end position="384"/>
    </location>
</feature>
<keyword evidence="5 6" id="KW-0472">Membrane</keyword>
<comment type="subcellular location">
    <subcellularLocation>
        <location evidence="1 6">Membrane</location>
        <topology evidence="1 6">Multi-pass membrane protein</topology>
    </subcellularLocation>
</comment>
<keyword evidence="4 6" id="KW-1133">Transmembrane helix</keyword>
<organism evidence="8 9">
    <name type="scientific">Glycine soja</name>
    <name type="common">Wild soybean</name>
    <dbReference type="NCBI Taxonomy" id="3848"/>
    <lineage>
        <taxon>Eukaryota</taxon>
        <taxon>Viridiplantae</taxon>
        <taxon>Streptophyta</taxon>
        <taxon>Embryophyta</taxon>
        <taxon>Tracheophyta</taxon>
        <taxon>Spermatophyta</taxon>
        <taxon>Magnoliopsida</taxon>
        <taxon>eudicotyledons</taxon>
        <taxon>Gunneridae</taxon>
        <taxon>Pentapetalae</taxon>
        <taxon>rosids</taxon>
        <taxon>fabids</taxon>
        <taxon>Fabales</taxon>
        <taxon>Fabaceae</taxon>
        <taxon>Papilionoideae</taxon>
        <taxon>50 kb inversion clade</taxon>
        <taxon>NPAAA clade</taxon>
        <taxon>indigoferoid/millettioid clade</taxon>
        <taxon>Phaseoleae</taxon>
        <taxon>Glycine</taxon>
        <taxon>Glycine subgen. Soja</taxon>
    </lineage>
</organism>
<proteinExistence type="inferred from homology"/>
<evidence type="ECO:0000256" key="1">
    <source>
        <dbReference type="ARBA" id="ARBA00004141"/>
    </source>
</evidence>
<feature type="transmembrane region" description="Helical" evidence="6">
    <location>
        <begin position="15"/>
        <end position="34"/>
    </location>
</feature>
<comment type="caution">
    <text evidence="8">The sequence shown here is derived from an EMBL/GenBank/DDBJ whole genome shotgun (WGS) entry which is preliminary data.</text>
</comment>
<evidence type="ECO:0000313" key="9">
    <source>
        <dbReference type="Proteomes" id="UP000289340"/>
    </source>
</evidence>
<evidence type="ECO:0000256" key="2">
    <source>
        <dbReference type="ARBA" id="ARBA00007635"/>
    </source>
</evidence>
<feature type="transmembrane region" description="Helical" evidence="6">
    <location>
        <begin position="75"/>
        <end position="95"/>
    </location>
</feature>
<dbReference type="InterPro" id="IPR030184">
    <property type="entry name" value="WAT1-related"/>
</dbReference>
<dbReference type="GO" id="GO:0016020">
    <property type="term" value="C:membrane"/>
    <property type="evidence" value="ECO:0007669"/>
    <property type="project" value="UniProtKB-SubCell"/>
</dbReference>
<feature type="domain" description="EamA" evidence="7">
    <location>
        <begin position="194"/>
        <end position="332"/>
    </location>
</feature>
<keyword evidence="9" id="KW-1185">Reference proteome</keyword>
<feature type="transmembrane region" description="Helical" evidence="6">
    <location>
        <begin position="263"/>
        <end position="281"/>
    </location>
</feature>
<feature type="transmembrane region" description="Helical" evidence="6">
    <location>
        <begin position="288"/>
        <end position="307"/>
    </location>
</feature>
<evidence type="ECO:0000256" key="5">
    <source>
        <dbReference type="ARBA" id="ARBA00023136"/>
    </source>
</evidence>
<evidence type="ECO:0000256" key="6">
    <source>
        <dbReference type="RuleBase" id="RU363077"/>
    </source>
</evidence>
<comment type="similarity">
    <text evidence="2 6">Belongs to the drug/metabolite transporter (DMT) superfamily. Plant drug/metabolite exporter (P-DME) (TC 2.A.7.4) family.</text>
</comment>
<dbReference type="Pfam" id="PF00892">
    <property type="entry name" value="EamA"/>
    <property type="match status" value="2"/>
</dbReference>
<evidence type="ECO:0000259" key="7">
    <source>
        <dbReference type="Pfam" id="PF00892"/>
    </source>
</evidence>